<protein>
    <submittedName>
        <fullName evidence="2">Ribosome-associated protein</fullName>
    </submittedName>
</protein>
<dbReference type="PROSITE" id="PS50889">
    <property type="entry name" value="S4"/>
    <property type="match status" value="1"/>
</dbReference>
<dbReference type="EMBL" id="FZOA01000001">
    <property type="protein sequence ID" value="SNR60164.1"/>
    <property type="molecule type" value="Genomic_DNA"/>
</dbReference>
<evidence type="ECO:0000313" key="3">
    <source>
        <dbReference type="Proteomes" id="UP000198305"/>
    </source>
</evidence>
<dbReference type="AlphaFoldDB" id="A0A238XPA9"/>
<dbReference type="GO" id="GO:0003723">
    <property type="term" value="F:RNA binding"/>
    <property type="evidence" value="ECO:0007669"/>
    <property type="project" value="UniProtKB-KW"/>
</dbReference>
<dbReference type="SUPFAM" id="SSF55174">
    <property type="entry name" value="Alpha-L RNA-binding motif"/>
    <property type="match status" value="1"/>
</dbReference>
<reference evidence="3" key="1">
    <citation type="submission" date="2017-06" db="EMBL/GenBank/DDBJ databases">
        <authorList>
            <person name="Varghese N."/>
            <person name="Submissions S."/>
        </authorList>
    </citation>
    <scope>NUCLEOTIDE SEQUENCE [LARGE SCALE GENOMIC DNA]</scope>
    <source>
        <strain evidence="3">Ca-68</strain>
    </source>
</reference>
<dbReference type="CDD" id="cd00165">
    <property type="entry name" value="S4"/>
    <property type="match status" value="1"/>
</dbReference>
<dbReference type="Gene3D" id="3.10.290.10">
    <property type="entry name" value="RNA-binding S4 domain"/>
    <property type="match status" value="1"/>
</dbReference>
<evidence type="ECO:0000256" key="1">
    <source>
        <dbReference type="PROSITE-ProRule" id="PRU00182"/>
    </source>
</evidence>
<dbReference type="InterPro" id="IPR036986">
    <property type="entry name" value="S4_RNA-bd_sf"/>
</dbReference>
<dbReference type="Proteomes" id="UP000198305">
    <property type="component" value="Unassembled WGS sequence"/>
</dbReference>
<dbReference type="Pfam" id="PF13275">
    <property type="entry name" value="S4_2"/>
    <property type="match status" value="1"/>
</dbReference>
<dbReference type="OrthoDB" id="9802835at2"/>
<name>A0A238XPA9_9PROT</name>
<sequence>MEFTLCGDYIELCNLLKLVGIADSGGQGKTMVAEGLVQVDGQPEIRKTAKIRAGQVVECMGQTVTVQAQE</sequence>
<gene>
    <name evidence="2" type="ORF">SAMN05192560_0045</name>
</gene>
<dbReference type="RefSeq" id="WP_089374226.1">
    <property type="nucleotide sequence ID" value="NZ_FZOA01000001.1"/>
</dbReference>
<keyword evidence="1" id="KW-0694">RNA-binding</keyword>
<evidence type="ECO:0000313" key="2">
    <source>
        <dbReference type="EMBL" id="SNR60164.1"/>
    </source>
</evidence>
<proteinExistence type="predicted"/>
<keyword evidence="3" id="KW-1185">Reference proteome</keyword>
<organism evidence="2 3">
    <name type="scientific">Methylobacillus rhizosphaerae</name>
    <dbReference type="NCBI Taxonomy" id="551994"/>
    <lineage>
        <taxon>Bacteria</taxon>
        <taxon>Pseudomonadati</taxon>
        <taxon>Pseudomonadota</taxon>
        <taxon>Betaproteobacteria</taxon>
        <taxon>Nitrosomonadales</taxon>
        <taxon>Methylophilaceae</taxon>
        <taxon>Methylobacillus</taxon>
    </lineage>
</organism>
<accession>A0A238XPA9</accession>